<proteinExistence type="inferred from homology"/>
<dbReference type="GO" id="GO:0017177">
    <property type="term" value="C:glucosidase II complex"/>
    <property type="evidence" value="ECO:0007669"/>
    <property type="project" value="TreeGrafter"/>
</dbReference>
<dbReference type="Gene3D" id="3.20.20.80">
    <property type="entry name" value="Glycosidases"/>
    <property type="match status" value="1"/>
</dbReference>
<comment type="similarity">
    <text evidence="3 10">Belongs to the glycosyl hydrolase 31 family.</text>
</comment>
<dbReference type="InterPro" id="IPR011013">
    <property type="entry name" value="Gal_mutarotase_sf_dom"/>
</dbReference>
<feature type="chain" id="PRO_5012546603" description="Glucosidase II subunit alpha" evidence="11">
    <location>
        <begin position="22"/>
        <end position="945"/>
    </location>
</feature>
<dbReference type="Proteomes" id="UP000186136">
    <property type="component" value="Unassembled WGS sequence"/>
</dbReference>
<sequence>MLFGLVSCVLWLLVWISPAVCVKDYLFKKCEQNGFCNRNRHYAQQIEALDGGYEPRYALDRSSLVVDEKHGLIKGKMNKQLGDGSYRDLIFDVTIVEDYNLRFKLDEEDRKKYIPEEITVNPNRYSETGERAFKGELGRRSFQHQVLDDEIFVKYGDELEYTAVIKIYPFRIIIMYNGVKQIVLNDRDFLNLEHYRTKQSQEKEPGESIDVLPEESTFNAYKDNFKDSKDDHLFLGPESVALDFTFVNYTHVYGIPEHADSLSLKDTTGTEPYRLYNVDIFEYETQSKLPMYGSIPLMIATKPDTSAAIFWVNSADTYIDIKKNDAGENIGGLELVWSEDSIDSVKTHWMSENGIIDVILMVKPTPNAISKAYGEITGFSTLPNLFSLGYHQCRWNYNDEGDVLDVHRNFDNYEIPYDTIWLDIEYTDEKRYLTWNKELFPTPDDMMAKMDETKRQLVMIVDPHIKDDYFMAELIKDNNIAINDPLIEGAFRGHCWPGKSIWIDTMNPAAQKIWDSQFKNGSSLLGYSTNGHIWNDMNEPSVFDGPETSISKDTRHYGHYEHRSVHNIYGLSFHEATYDSLIKRNDYKRPFILTRSFFAGSQRTAAMWTGDNMAKWEYLKESIPMVLTMNAVGFPFAGADVGGFFGNPPKDLLVRWYQAGIWYPFFRGHAHIDSRRREPWIAGGVYTDYMRDAIRLRYRLLALLYTEFWRSSISGQPILKPILWEIPQDKLAYEIDNQFYLGGLLVHPVVEENAEEVEVYFPCDGETYYDFFDVATKFESCQSINVKATLGMIPVFLKGGSVVPTKDRYRRSAQLMKYDPYTLYVVLGSDGSASGKLYVDDGETFGYKSGDWLEVDFVGSEPERVIRAVVAHNENKPFTRSLEEKKVTVSKVIVVGSSLSGELASVSVSQNGKTWTADVAENRLDHAFTIRNPDVLITSDWEISF</sequence>
<dbReference type="AlphaFoldDB" id="A0A1Q2YLV9"/>
<evidence type="ECO:0000313" key="15">
    <source>
        <dbReference type="EMBL" id="GAV30471.1"/>
    </source>
</evidence>
<evidence type="ECO:0000256" key="6">
    <source>
        <dbReference type="ARBA" id="ARBA00022824"/>
    </source>
</evidence>
<feature type="domain" description="Glycosyl hydrolase family 31 C-terminal" evidence="14">
    <location>
        <begin position="715"/>
        <end position="803"/>
    </location>
</feature>
<evidence type="ECO:0000256" key="7">
    <source>
        <dbReference type="ARBA" id="ARBA00023180"/>
    </source>
</evidence>
<evidence type="ECO:0000256" key="2">
    <source>
        <dbReference type="ARBA" id="ARBA00004833"/>
    </source>
</evidence>
<evidence type="ECO:0000259" key="12">
    <source>
        <dbReference type="Pfam" id="PF01055"/>
    </source>
</evidence>
<gene>
    <name evidence="15" type="ORF">PMKS-003985</name>
</gene>
<keyword evidence="4 11" id="KW-0732">Signal</keyword>
<protein>
    <recommendedName>
        <fullName evidence="9">Glucosidase II subunit alpha</fullName>
    </recommendedName>
</protein>
<feature type="domain" description="Glycoside hydrolase family 31 TIM barrel" evidence="12">
    <location>
        <begin position="381"/>
        <end position="706"/>
    </location>
</feature>
<reference evidence="15 16" key="1">
    <citation type="submission" date="2016-08" db="EMBL/GenBank/DDBJ databases">
        <title>Whole genome shotgun sequence of Pichia membranifaciens KS47-1.</title>
        <authorList>
            <person name="Konishi M."/>
            <person name="Ishida M."/>
            <person name="Arakawa T."/>
            <person name="Kato Y."/>
            <person name="Horiuchi J."/>
        </authorList>
    </citation>
    <scope>NUCLEOTIDE SEQUENCE [LARGE SCALE GENOMIC DNA]</scope>
    <source>
        <strain evidence="15 16">KS47-1</strain>
    </source>
</reference>
<keyword evidence="6" id="KW-0256">Endoplasmic reticulum</keyword>
<dbReference type="Pfam" id="PF01055">
    <property type="entry name" value="Glyco_hydro_31_2nd"/>
    <property type="match status" value="1"/>
</dbReference>
<keyword evidence="5 10" id="KW-0378">Hydrolase</keyword>
<evidence type="ECO:0000256" key="3">
    <source>
        <dbReference type="ARBA" id="ARBA00007806"/>
    </source>
</evidence>
<feature type="domain" description="Glycoside hydrolase family 31 N-terminal" evidence="13">
    <location>
        <begin position="91"/>
        <end position="320"/>
    </location>
</feature>
<comment type="subcellular location">
    <subcellularLocation>
        <location evidence="1">Endoplasmic reticulum</location>
    </subcellularLocation>
</comment>
<dbReference type="InterPro" id="IPR048395">
    <property type="entry name" value="Glyco_hydro_31_C"/>
</dbReference>
<evidence type="ECO:0000256" key="10">
    <source>
        <dbReference type="RuleBase" id="RU361185"/>
    </source>
</evidence>
<dbReference type="Gene3D" id="2.60.40.1180">
    <property type="entry name" value="Golgi alpha-mannosidase II"/>
    <property type="match status" value="2"/>
</dbReference>
<dbReference type="InterPro" id="IPR000322">
    <property type="entry name" value="Glyco_hydro_31_TIM"/>
</dbReference>
<comment type="caution">
    <text evidence="15">The sequence shown here is derived from an EMBL/GenBank/DDBJ whole genome shotgun (WGS) entry which is preliminary data.</text>
</comment>
<evidence type="ECO:0000256" key="4">
    <source>
        <dbReference type="ARBA" id="ARBA00022729"/>
    </source>
</evidence>
<dbReference type="InterPro" id="IPR013780">
    <property type="entry name" value="Glyco_hydro_b"/>
</dbReference>
<evidence type="ECO:0000256" key="11">
    <source>
        <dbReference type="SAM" id="SignalP"/>
    </source>
</evidence>
<dbReference type="GO" id="GO:0030246">
    <property type="term" value="F:carbohydrate binding"/>
    <property type="evidence" value="ECO:0007669"/>
    <property type="project" value="InterPro"/>
</dbReference>
<dbReference type="Gene3D" id="2.60.40.1760">
    <property type="entry name" value="glycosyl hydrolase (family 31)"/>
    <property type="match status" value="1"/>
</dbReference>
<accession>A0A1Q2YLV9</accession>
<feature type="signal peptide" evidence="11">
    <location>
        <begin position="1"/>
        <end position="21"/>
    </location>
</feature>
<dbReference type="InterPro" id="IPR017853">
    <property type="entry name" value="GH"/>
</dbReference>
<dbReference type="SUPFAM" id="SSF74650">
    <property type="entry name" value="Galactose mutarotase-like"/>
    <property type="match status" value="1"/>
</dbReference>
<dbReference type="OrthoDB" id="1334205at2759"/>
<evidence type="ECO:0000256" key="8">
    <source>
        <dbReference type="ARBA" id="ARBA00023295"/>
    </source>
</evidence>
<dbReference type="CDD" id="cd06603">
    <property type="entry name" value="GH31_GANC_GANAB_alpha"/>
    <property type="match status" value="1"/>
</dbReference>
<evidence type="ECO:0000313" key="16">
    <source>
        <dbReference type="Proteomes" id="UP000186136"/>
    </source>
</evidence>
<dbReference type="PANTHER" id="PTHR22762:SF54">
    <property type="entry name" value="BCDNA.GH04962"/>
    <property type="match status" value="1"/>
</dbReference>
<keyword evidence="16" id="KW-1185">Reference proteome</keyword>
<dbReference type="GO" id="GO:0090599">
    <property type="term" value="F:alpha-glucosidase activity"/>
    <property type="evidence" value="ECO:0007669"/>
    <property type="project" value="TreeGrafter"/>
</dbReference>
<dbReference type="GO" id="GO:0006491">
    <property type="term" value="P:N-glycan processing"/>
    <property type="evidence" value="ECO:0007669"/>
    <property type="project" value="TreeGrafter"/>
</dbReference>
<dbReference type="SUPFAM" id="SSF51445">
    <property type="entry name" value="(Trans)glycosidases"/>
    <property type="match status" value="1"/>
</dbReference>
<dbReference type="EMBL" id="BDGI01000180">
    <property type="protein sequence ID" value="GAV30471.1"/>
    <property type="molecule type" value="Genomic_DNA"/>
</dbReference>
<dbReference type="InterPro" id="IPR025887">
    <property type="entry name" value="Glyco_hydro_31_N_dom"/>
</dbReference>
<evidence type="ECO:0000256" key="1">
    <source>
        <dbReference type="ARBA" id="ARBA00004240"/>
    </source>
</evidence>
<dbReference type="GO" id="GO:0005975">
    <property type="term" value="P:carbohydrate metabolic process"/>
    <property type="evidence" value="ECO:0007669"/>
    <property type="project" value="InterPro"/>
</dbReference>
<organism evidence="15 16">
    <name type="scientific">Pichia membranifaciens</name>
    <dbReference type="NCBI Taxonomy" id="4926"/>
    <lineage>
        <taxon>Eukaryota</taxon>
        <taxon>Fungi</taxon>
        <taxon>Dikarya</taxon>
        <taxon>Ascomycota</taxon>
        <taxon>Saccharomycotina</taxon>
        <taxon>Pichiomycetes</taxon>
        <taxon>Pichiales</taxon>
        <taxon>Pichiaceae</taxon>
        <taxon>Pichia</taxon>
    </lineage>
</organism>
<dbReference type="Pfam" id="PF21365">
    <property type="entry name" value="Glyco_hydro_31_3rd"/>
    <property type="match status" value="1"/>
</dbReference>
<dbReference type="SUPFAM" id="SSF51011">
    <property type="entry name" value="Glycosyl hydrolase domain"/>
    <property type="match status" value="1"/>
</dbReference>
<keyword evidence="7" id="KW-0325">Glycoprotein</keyword>
<comment type="pathway">
    <text evidence="2">Glycan metabolism; N-glycan metabolism.</text>
</comment>
<evidence type="ECO:0000259" key="14">
    <source>
        <dbReference type="Pfam" id="PF21365"/>
    </source>
</evidence>
<dbReference type="PANTHER" id="PTHR22762">
    <property type="entry name" value="ALPHA-GLUCOSIDASE"/>
    <property type="match status" value="1"/>
</dbReference>
<evidence type="ECO:0000256" key="5">
    <source>
        <dbReference type="ARBA" id="ARBA00022801"/>
    </source>
</evidence>
<dbReference type="Pfam" id="PF13802">
    <property type="entry name" value="Gal_mutarotas_2"/>
    <property type="match status" value="1"/>
</dbReference>
<keyword evidence="8 10" id="KW-0326">Glycosidase</keyword>
<evidence type="ECO:0000259" key="13">
    <source>
        <dbReference type="Pfam" id="PF13802"/>
    </source>
</evidence>
<name>A0A1Q2YLV9_9ASCO</name>
<evidence type="ECO:0000256" key="9">
    <source>
        <dbReference type="ARBA" id="ARBA00042895"/>
    </source>
</evidence>
<dbReference type="CDD" id="cd14752">
    <property type="entry name" value="GH31_N"/>
    <property type="match status" value="1"/>
</dbReference>